<dbReference type="KEGG" id="mtw:CQW49_21700"/>
<evidence type="ECO:0000313" key="19">
    <source>
        <dbReference type="Proteomes" id="UP000230709"/>
    </source>
</evidence>
<dbReference type="InterPro" id="IPR039426">
    <property type="entry name" value="TonB-dep_rcpt-like"/>
</dbReference>
<evidence type="ECO:0000256" key="8">
    <source>
        <dbReference type="ARBA" id="ARBA00023004"/>
    </source>
</evidence>
<evidence type="ECO:0000256" key="11">
    <source>
        <dbReference type="ARBA" id="ARBA00023136"/>
    </source>
</evidence>
<dbReference type="PANTHER" id="PTHR32552">
    <property type="entry name" value="FERRICHROME IRON RECEPTOR-RELATED"/>
    <property type="match status" value="1"/>
</dbReference>
<comment type="similarity">
    <text evidence="2 14 15">Belongs to the TonB-dependent receptor family.</text>
</comment>
<keyword evidence="18" id="KW-0614">Plasmid</keyword>
<keyword evidence="10 15" id="KW-0798">TonB box</keyword>
<evidence type="ECO:0000256" key="15">
    <source>
        <dbReference type="RuleBase" id="RU003357"/>
    </source>
</evidence>
<keyword evidence="6 14" id="KW-0812">Transmembrane</keyword>
<name>A0A2D2D6L2_METT3</name>
<dbReference type="PANTHER" id="PTHR32552:SF68">
    <property type="entry name" value="FERRICHROME OUTER MEMBRANE TRANSPORTER_PHAGE RECEPTOR"/>
    <property type="match status" value="1"/>
</dbReference>
<dbReference type="GO" id="GO:0015344">
    <property type="term" value="F:siderophore uptake transmembrane transporter activity"/>
    <property type="evidence" value="ECO:0007669"/>
    <property type="project" value="TreeGrafter"/>
</dbReference>
<keyword evidence="19" id="KW-1185">Reference proteome</keyword>
<evidence type="ECO:0000256" key="6">
    <source>
        <dbReference type="ARBA" id="ARBA00022692"/>
    </source>
</evidence>
<sequence length="831" mass="90680">MGATAIVTAMSALAFGSNAERAEAHAQMSQREIAEIVRRYDIPAGPISTALNSIADASGVRIVYDSRLTRSHRTGGLSGPHNLAEALSEVLSGTGLSFELSPNGKSVLIVLAQAGGTRTDANEVGATPLPTIDIGSERDRPRGAGRPGSGLGPGDRRTGYSADSAPTTLKMDAPLMKTPISIGVVTRQAMDDQQAISVGDALLTNVSGVTPSTAQLDVFKVRGFFNVLGNMYKNGLMEYRVRNLDTSNLQSIEVLKGPAAMEFGRGEPGGIVNLVVKRPLETRYFSIQEQVTSYSGTRTTIDATGPLTADKSLLYRINGDFYRTDSYRNFVTDRNFFIAPTISYHPVEQFRINVDFEYQNRTWVDDYFILPAVGGGPANIPVSRYLSSASLMTSMPDHVDRRRIAYDMSYEFLPGWSLTNRLSYTSMATRNVNMAALGFDQSTGVLSRYAFLVPGTTDRTFATNLDLKGKFNTGPIGHSILLGLDALKNYLPNNLQYRPTLSSINIYAPNSWQVETPYSNPYFLKSGQKWTGIYGQDMASFFDDTVRVLVGGRYDWAETSNNKVSKSYVDAEASYVTTYNTAFSPRVGVVYQPQPWLSLYGNFTRSFGVGNSTRLGATLEPQKGEMFEGGLKAELLDKRLTLTTSYFDIFKTNIPYTDPTNANNTLLIGKARSQGFEFDLTGRVDDNWSIIANYTHDDVRTVQGASSYNPATLITTQLAIAGSKLPGSPRNYGNLWVKYDADGEFSGWSLGGGVTVVDSAFGDNANSFVLPAYTLVNGMVAYSTNIAGYTVTGQLNIKNIGDTTYYQTAADRYTILTGTPRTFLGSMRVEF</sequence>
<dbReference type="STRING" id="595536.GCA_000178815_00166"/>
<keyword evidence="9" id="KW-0406">Ion transport</keyword>
<dbReference type="SUPFAM" id="SSF56935">
    <property type="entry name" value="Porins"/>
    <property type="match status" value="1"/>
</dbReference>
<keyword evidence="4 14" id="KW-1134">Transmembrane beta strand</keyword>
<proteinExistence type="inferred from homology"/>
<keyword evidence="13 14" id="KW-0998">Cell outer membrane</keyword>
<keyword evidence="8" id="KW-0408">Iron</keyword>
<dbReference type="GO" id="GO:0009279">
    <property type="term" value="C:cell outer membrane"/>
    <property type="evidence" value="ECO:0007669"/>
    <property type="project" value="UniProtKB-SubCell"/>
</dbReference>
<feature type="region of interest" description="Disordered" evidence="16">
    <location>
        <begin position="120"/>
        <end position="167"/>
    </location>
</feature>
<keyword evidence="3 14" id="KW-0813">Transport</keyword>
<accession>A0A2D2D6L2</accession>
<evidence type="ECO:0000256" key="5">
    <source>
        <dbReference type="ARBA" id="ARBA00022496"/>
    </source>
</evidence>
<dbReference type="InterPro" id="IPR012910">
    <property type="entry name" value="Plug_dom"/>
</dbReference>
<organism evidence="18 19">
    <name type="scientific">Methylosinus trichosporium (strain ATCC 35070 / NCIMB 11131 / UNIQEM 75 / OB3b)</name>
    <dbReference type="NCBI Taxonomy" id="595536"/>
    <lineage>
        <taxon>Bacteria</taxon>
        <taxon>Pseudomonadati</taxon>
        <taxon>Pseudomonadota</taxon>
        <taxon>Alphaproteobacteria</taxon>
        <taxon>Hyphomicrobiales</taxon>
        <taxon>Methylocystaceae</taxon>
        <taxon>Methylosinus</taxon>
    </lineage>
</organism>
<dbReference type="InterPro" id="IPR000531">
    <property type="entry name" value="Beta-barrel_TonB"/>
</dbReference>
<keyword evidence="11 14" id="KW-0472">Membrane</keyword>
<evidence type="ECO:0000256" key="13">
    <source>
        <dbReference type="ARBA" id="ARBA00023237"/>
    </source>
</evidence>
<keyword evidence="5" id="KW-0410">Iron transport</keyword>
<evidence type="ECO:0000256" key="14">
    <source>
        <dbReference type="PROSITE-ProRule" id="PRU01360"/>
    </source>
</evidence>
<geneLocation type="plasmid" evidence="19">
    <name>pob3b1</name>
</geneLocation>
<dbReference type="NCBIfam" id="TIGR01783">
    <property type="entry name" value="TonB-siderophor"/>
    <property type="match status" value="1"/>
</dbReference>
<feature type="domain" description="Secretin/TonB short N-terminal" evidence="17">
    <location>
        <begin position="60"/>
        <end position="112"/>
    </location>
</feature>
<evidence type="ECO:0000256" key="10">
    <source>
        <dbReference type="ARBA" id="ARBA00023077"/>
    </source>
</evidence>
<comment type="subcellular location">
    <subcellularLocation>
        <location evidence="1 14">Cell outer membrane</location>
        <topology evidence="1 14">Multi-pass membrane protein</topology>
    </subcellularLocation>
</comment>
<evidence type="ECO:0000256" key="4">
    <source>
        <dbReference type="ARBA" id="ARBA00022452"/>
    </source>
</evidence>
<evidence type="ECO:0000256" key="16">
    <source>
        <dbReference type="SAM" id="MobiDB-lite"/>
    </source>
</evidence>
<dbReference type="CDD" id="cd01347">
    <property type="entry name" value="ligand_gated_channel"/>
    <property type="match status" value="1"/>
</dbReference>
<dbReference type="GO" id="GO:0015891">
    <property type="term" value="P:siderophore transport"/>
    <property type="evidence" value="ECO:0007669"/>
    <property type="project" value="InterPro"/>
</dbReference>
<dbReference type="GO" id="GO:0038023">
    <property type="term" value="F:signaling receptor activity"/>
    <property type="evidence" value="ECO:0007669"/>
    <property type="project" value="InterPro"/>
</dbReference>
<dbReference type="RefSeq" id="WP_003615874.1">
    <property type="nucleotide sequence ID" value="NZ_ADVE02000002.1"/>
</dbReference>
<evidence type="ECO:0000256" key="9">
    <source>
        <dbReference type="ARBA" id="ARBA00023065"/>
    </source>
</evidence>
<dbReference type="Gene3D" id="3.55.50.30">
    <property type="match status" value="1"/>
</dbReference>
<reference evidence="19" key="1">
    <citation type="submission" date="2017-10" db="EMBL/GenBank/DDBJ databases">
        <title>Completed PacBio SMRT sequence of Methylosinus trichosporium OB3b reveals presence of a third large plasmid.</title>
        <authorList>
            <person name="Charles T.C."/>
            <person name="Lynch M.D.J."/>
            <person name="Heil J.R."/>
            <person name="Cheng J."/>
        </authorList>
    </citation>
    <scope>NUCLEOTIDE SEQUENCE [LARGE SCALE GENOMIC DNA]</scope>
    <source>
        <strain evidence="19">OB3b</strain>
        <plasmid evidence="19">pob3b1</plasmid>
    </source>
</reference>
<keyword evidence="7" id="KW-0732">Signal</keyword>
<dbReference type="Gene3D" id="2.170.130.10">
    <property type="entry name" value="TonB-dependent receptor, plug domain"/>
    <property type="match status" value="1"/>
</dbReference>
<dbReference type="InterPro" id="IPR037066">
    <property type="entry name" value="Plug_dom_sf"/>
</dbReference>
<evidence type="ECO:0000256" key="12">
    <source>
        <dbReference type="ARBA" id="ARBA00023170"/>
    </source>
</evidence>
<dbReference type="AlphaFoldDB" id="A0A2D2D6L2"/>
<dbReference type="InterPro" id="IPR011662">
    <property type="entry name" value="Secretin/TonB_short_N"/>
</dbReference>
<dbReference type="InterPro" id="IPR036942">
    <property type="entry name" value="Beta-barrel_TonB_sf"/>
</dbReference>
<dbReference type="InterPro" id="IPR010105">
    <property type="entry name" value="TonB_sidphr_rcpt"/>
</dbReference>
<dbReference type="Gene3D" id="2.40.170.20">
    <property type="entry name" value="TonB-dependent receptor, beta-barrel domain"/>
    <property type="match status" value="1"/>
</dbReference>
<protein>
    <submittedName>
        <fullName evidence="18">TonB-dependent siderophore receptor</fullName>
    </submittedName>
</protein>
<gene>
    <name evidence="18" type="ORF">CQW49_21700</name>
</gene>
<dbReference type="Pfam" id="PF07715">
    <property type="entry name" value="Plug"/>
    <property type="match status" value="1"/>
</dbReference>
<evidence type="ECO:0000256" key="3">
    <source>
        <dbReference type="ARBA" id="ARBA00022448"/>
    </source>
</evidence>
<dbReference type="SMART" id="SM00965">
    <property type="entry name" value="STN"/>
    <property type="match status" value="1"/>
</dbReference>
<evidence type="ECO:0000313" key="18">
    <source>
        <dbReference type="EMBL" id="ATQ70613.1"/>
    </source>
</evidence>
<evidence type="ECO:0000256" key="7">
    <source>
        <dbReference type="ARBA" id="ARBA00022729"/>
    </source>
</evidence>
<dbReference type="Pfam" id="PF00593">
    <property type="entry name" value="TonB_dep_Rec_b-barrel"/>
    <property type="match status" value="1"/>
</dbReference>
<keyword evidence="12 18" id="KW-0675">Receptor</keyword>
<dbReference type="PROSITE" id="PS52016">
    <property type="entry name" value="TONB_DEPENDENT_REC_3"/>
    <property type="match status" value="1"/>
</dbReference>
<dbReference type="EMBL" id="CP023738">
    <property type="protein sequence ID" value="ATQ70613.1"/>
    <property type="molecule type" value="Genomic_DNA"/>
</dbReference>
<evidence type="ECO:0000259" key="17">
    <source>
        <dbReference type="SMART" id="SM00965"/>
    </source>
</evidence>
<evidence type="ECO:0000256" key="1">
    <source>
        <dbReference type="ARBA" id="ARBA00004571"/>
    </source>
</evidence>
<evidence type="ECO:0000256" key="2">
    <source>
        <dbReference type="ARBA" id="ARBA00009810"/>
    </source>
</evidence>
<dbReference type="Proteomes" id="UP000230709">
    <property type="component" value="Plasmid pOB3b1"/>
</dbReference>